<proteinExistence type="predicted"/>
<evidence type="ECO:0000313" key="2">
    <source>
        <dbReference type="Proteomes" id="UP001283361"/>
    </source>
</evidence>
<accession>A0AAE0YGW2</accession>
<sequence length="109" mass="12634">MELETDDLLQRHLRTKKMINTSHPFDNNCEQNKDNLATFSSYKYKFEDRAAEKVSSSDQNYDDHDSVSLNFSDDFDNNSADLKNLETKVNFGNFTSNIGKPDAERLKCR</sequence>
<dbReference type="Proteomes" id="UP001283361">
    <property type="component" value="Unassembled WGS sequence"/>
</dbReference>
<evidence type="ECO:0000313" key="1">
    <source>
        <dbReference type="EMBL" id="KAK3744983.1"/>
    </source>
</evidence>
<reference evidence="1" key="1">
    <citation type="journal article" date="2023" name="G3 (Bethesda)">
        <title>A reference genome for the long-term kleptoplast-retaining sea slug Elysia crispata morphotype clarki.</title>
        <authorList>
            <person name="Eastman K.E."/>
            <person name="Pendleton A.L."/>
            <person name="Shaikh M.A."/>
            <person name="Suttiyut T."/>
            <person name="Ogas R."/>
            <person name="Tomko P."/>
            <person name="Gavelis G."/>
            <person name="Widhalm J.R."/>
            <person name="Wisecaver J.H."/>
        </authorList>
    </citation>
    <scope>NUCLEOTIDE SEQUENCE</scope>
    <source>
        <strain evidence="1">ECLA1</strain>
    </source>
</reference>
<comment type="caution">
    <text evidence="1">The sequence shown here is derived from an EMBL/GenBank/DDBJ whole genome shotgun (WGS) entry which is preliminary data.</text>
</comment>
<gene>
    <name evidence="1" type="ORF">RRG08_037599</name>
</gene>
<dbReference type="AlphaFoldDB" id="A0AAE0YGW2"/>
<name>A0AAE0YGW2_9GAST</name>
<protein>
    <submittedName>
        <fullName evidence="1">Uncharacterized protein</fullName>
    </submittedName>
</protein>
<keyword evidence="2" id="KW-1185">Reference proteome</keyword>
<dbReference type="EMBL" id="JAWDGP010006239">
    <property type="protein sequence ID" value="KAK3744983.1"/>
    <property type="molecule type" value="Genomic_DNA"/>
</dbReference>
<organism evidence="1 2">
    <name type="scientific">Elysia crispata</name>
    <name type="common">lettuce slug</name>
    <dbReference type="NCBI Taxonomy" id="231223"/>
    <lineage>
        <taxon>Eukaryota</taxon>
        <taxon>Metazoa</taxon>
        <taxon>Spiralia</taxon>
        <taxon>Lophotrochozoa</taxon>
        <taxon>Mollusca</taxon>
        <taxon>Gastropoda</taxon>
        <taxon>Heterobranchia</taxon>
        <taxon>Euthyneura</taxon>
        <taxon>Panpulmonata</taxon>
        <taxon>Sacoglossa</taxon>
        <taxon>Placobranchoidea</taxon>
        <taxon>Plakobranchidae</taxon>
        <taxon>Elysia</taxon>
    </lineage>
</organism>